<dbReference type="AlphaFoldDB" id="A0A7H8QJA2"/>
<proteinExistence type="predicted"/>
<name>A0A7H8QJA2_TALRU</name>
<reference evidence="3" key="1">
    <citation type="submission" date="2020-06" db="EMBL/GenBank/DDBJ databases">
        <title>A chromosome-scale genome assembly of Talaromyces rugulosus W13939.</title>
        <authorList>
            <person name="Wang B."/>
            <person name="Guo L."/>
            <person name="Ye K."/>
            <person name="Wang L."/>
        </authorList>
    </citation>
    <scope>NUCLEOTIDE SEQUENCE [LARGE SCALE GENOMIC DNA]</scope>
    <source>
        <strain evidence="3">W13939</strain>
    </source>
</reference>
<dbReference type="KEGG" id="trg:TRUGW13939_01109"/>
<feature type="compositionally biased region" description="Polar residues" evidence="1">
    <location>
        <begin position="52"/>
        <end position="62"/>
    </location>
</feature>
<dbReference type="OrthoDB" id="10515251at2759"/>
<evidence type="ECO:0000313" key="2">
    <source>
        <dbReference type="EMBL" id="QKX54027.1"/>
    </source>
</evidence>
<feature type="region of interest" description="Disordered" evidence="1">
    <location>
        <begin position="1"/>
        <end position="21"/>
    </location>
</feature>
<dbReference type="EMBL" id="CP055898">
    <property type="protein sequence ID" value="QKX54027.1"/>
    <property type="molecule type" value="Genomic_DNA"/>
</dbReference>
<dbReference type="GeneID" id="55988622"/>
<organism evidence="2 3">
    <name type="scientific">Talaromyces rugulosus</name>
    <name type="common">Penicillium rugulosum</name>
    <dbReference type="NCBI Taxonomy" id="121627"/>
    <lineage>
        <taxon>Eukaryota</taxon>
        <taxon>Fungi</taxon>
        <taxon>Dikarya</taxon>
        <taxon>Ascomycota</taxon>
        <taxon>Pezizomycotina</taxon>
        <taxon>Eurotiomycetes</taxon>
        <taxon>Eurotiomycetidae</taxon>
        <taxon>Eurotiales</taxon>
        <taxon>Trichocomaceae</taxon>
        <taxon>Talaromyces</taxon>
        <taxon>Talaromyces sect. Islandici</taxon>
    </lineage>
</organism>
<evidence type="ECO:0000256" key="1">
    <source>
        <dbReference type="SAM" id="MobiDB-lite"/>
    </source>
</evidence>
<dbReference type="RefSeq" id="XP_035340206.1">
    <property type="nucleotide sequence ID" value="XM_035484313.1"/>
</dbReference>
<accession>A0A7H8QJA2</accession>
<sequence>MSDSMASIPAPISDPPPPTALASELFSALDLQDMQNSLCQVSPLSDREPPARTNSGPAQLGTSRCRDSYALARSTASNSHKPESDDPILCIAQNRSTDPPCGSVSISMFIAVDR</sequence>
<gene>
    <name evidence="2" type="ORF">TRUGW13939_01109</name>
</gene>
<feature type="compositionally biased region" description="Low complexity" evidence="1">
    <location>
        <begin position="1"/>
        <end position="11"/>
    </location>
</feature>
<feature type="region of interest" description="Disordered" evidence="1">
    <location>
        <begin position="41"/>
        <end position="64"/>
    </location>
</feature>
<evidence type="ECO:0000313" key="3">
    <source>
        <dbReference type="Proteomes" id="UP000509510"/>
    </source>
</evidence>
<protein>
    <submittedName>
        <fullName evidence="2">Uncharacterized protein</fullName>
    </submittedName>
</protein>
<dbReference type="Proteomes" id="UP000509510">
    <property type="component" value="Chromosome I"/>
</dbReference>
<keyword evidence="3" id="KW-1185">Reference proteome</keyword>